<evidence type="ECO:0000256" key="6">
    <source>
        <dbReference type="ARBA" id="ARBA00023242"/>
    </source>
</evidence>
<organism evidence="9 10">
    <name type="scientific">Phlyctema vagabunda</name>
    <dbReference type="NCBI Taxonomy" id="108571"/>
    <lineage>
        <taxon>Eukaryota</taxon>
        <taxon>Fungi</taxon>
        <taxon>Dikarya</taxon>
        <taxon>Ascomycota</taxon>
        <taxon>Pezizomycotina</taxon>
        <taxon>Leotiomycetes</taxon>
        <taxon>Helotiales</taxon>
        <taxon>Dermateaceae</taxon>
        <taxon>Phlyctema</taxon>
    </lineage>
</organism>
<protein>
    <recommendedName>
        <fullName evidence="8">Zn(2)-C6 fungal-type domain-containing protein</fullName>
    </recommendedName>
</protein>
<dbReference type="PANTHER" id="PTHR36206:SF4">
    <property type="entry name" value="HYPOTHETICAL CONSERVED PROTEIN (EUROFUNG)-RELATED"/>
    <property type="match status" value="1"/>
</dbReference>
<evidence type="ECO:0000256" key="1">
    <source>
        <dbReference type="ARBA" id="ARBA00022723"/>
    </source>
</evidence>
<dbReference type="PROSITE" id="PS50048">
    <property type="entry name" value="ZN2_CY6_FUNGAL_2"/>
    <property type="match status" value="1"/>
</dbReference>
<dbReference type="InterPro" id="IPR036864">
    <property type="entry name" value="Zn2-C6_fun-type_DNA-bd_sf"/>
</dbReference>
<dbReference type="SUPFAM" id="SSF57701">
    <property type="entry name" value="Zn2/Cys6 DNA-binding domain"/>
    <property type="match status" value="1"/>
</dbReference>
<gene>
    <name evidence="9" type="ORF">PVAG01_00293</name>
</gene>
<dbReference type="Gene3D" id="4.10.240.10">
    <property type="entry name" value="Zn(2)-C6 fungal-type DNA-binding domain"/>
    <property type="match status" value="1"/>
</dbReference>
<feature type="compositionally biased region" description="Low complexity" evidence="7">
    <location>
        <begin position="358"/>
        <end position="370"/>
    </location>
</feature>
<dbReference type="CDD" id="cd00067">
    <property type="entry name" value="GAL4"/>
    <property type="match status" value="1"/>
</dbReference>
<dbReference type="Pfam" id="PF00172">
    <property type="entry name" value="Zn_clus"/>
    <property type="match status" value="1"/>
</dbReference>
<dbReference type="InterPro" id="IPR001138">
    <property type="entry name" value="Zn2Cys6_DnaBD"/>
</dbReference>
<feature type="compositionally biased region" description="Polar residues" evidence="7">
    <location>
        <begin position="88"/>
        <end position="97"/>
    </location>
</feature>
<keyword evidence="5" id="KW-0804">Transcription</keyword>
<dbReference type="Proteomes" id="UP001629113">
    <property type="component" value="Unassembled WGS sequence"/>
</dbReference>
<feature type="region of interest" description="Disordered" evidence="7">
    <location>
        <begin position="80"/>
        <end position="143"/>
    </location>
</feature>
<evidence type="ECO:0000256" key="7">
    <source>
        <dbReference type="SAM" id="MobiDB-lite"/>
    </source>
</evidence>
<sequence>MPGSNTNQKAVDAPAATSLERKVKRRVSRPKVKTGCDNCKNRRVKCDETRPQCAKCVKAGRQCSGYPAYNPRREGVRIAPPVIRPRDTSMSNGNLAASSISSSSGSSSSPSPPSLRQLTTTLVHKPRRKPVARPASPPTSTTKFSLLNLAPSIGYVDDPQEGLYFRLFREHTANELSGFFDSKFWTRSVLQESHSEASIRHAVVALGALYKTLEKASESPPGSPDNNATVDTAANHYNFALQQYGKSLTRLREALESQETRSNRTVLISIVLFTCFQSFIGDHKGAIQQIQSGLGLLDARRAQRFLPMAQQQADTIEDELVQMFTRLAVQAKSYDMAFHFPHPYVIRLTPSNPPTSPSEPSSPSGASTASVEHTIPEVFESLHDARTALDSLCERIMRFNEALSTYYGGPNNILPASIRSSGAAFRASLDNWSAAFEPLLESRRNIGVTNTHRAGINVLKMLQLMSAVLFWTAFSLSEMNFDNFIGDFRAVVELAKEIVVDEELSLAAKRCGSLTDCQHRQRAHDLNDNHGIPGPFLDEDNYSHIKASFALDLGIVPPLFVVATKCRDRKLRREAIRLLMSSPRREGMWDSILSGRAAMWIMEIEEEGLPPFDPWNSTVAGQIAGDAVPLEERRVMVKEILFDLQKRNATLRCGTRGLKDQREMDARARETYIEW</sequence>
<comment type="caution">
    <text evidence="9">The sequence shown here is derived from an EMBL/GenBank/DDBJ whole genome shotgun (WGS) entry which is preliminary data.</text>
</comment>
<feature type="region of interest" description="Disordered" evidence="7">
    <location>
        <begin position="349"/>
        <end position="370"/>
    </location>
</feature>
<dbReference type="EMBL" id="JBFCZG010000001">
    <property type="protein sequence ID" value="KAL3426784.1"/>
    <property type="molecule type" value="Genomic_DNA"/>
</dbReference>
<proteinExistence type="predicted"/>
<evidence type="ECO:0000256" key="3">
    <source>
        <dbReference type="ARBA" id="ARBA00023015"/>
    </source>
</evidence>
<keyword evidence="10" id="KW-1185">Reference proteome</keyword>
<dbReference type="Pfam" id="PF11951">
    <property type="entry name" value="Fungal_trans_2"/>
    <property type="match status" value="1"/>
</dbReference>
<accession>A0ABR4PTU9</accession>
<keyword evidence="3" id="KW-0805">Transcription regulation</keyword>
<keyword evidence="4" id="KW-0238">DNA-binding</keyword>
<feature type="region of interest" description="Disordered" evidence="7">
    <location>
        <begin position="1"/>
        <end position="34"/>
    </location>
</feature>
<feature type="compositionally biased region" description="Low complexity" evidence="7">
    <location>
        <begin position="98"/>
        <end position="109"/>
    </location>
</feature>
<evidence type="ECO:0000256" key="5">
    <source>
        <dbReference type="ARBA" id="ARBA00023163"/>
    </source>
</evidence>
<dbReference type="InterPro" id="IPR021858">
    <property type="entry name" value="Fun_TF"/>
</dbReference>
<name>A0ABR4PTU9_9HELO</name>
<feature type="domain" description="Zn(2)-C6 fungal-type" evidence="8">
    <location>
        <begin position="35"/>
        <end position="64"/>
    </location>
</feature>
<keyword evidence="6" id="KW-0539">Nucleus</keyword>
<reference evidence="9 10" key="1">
    <citation type="submission" date="2024-06" db="EMBL/GenBank/DDBJ databases">
        <title>Complete genome of Phlyctema vagabunda strain 19-DSS-EL-015.</title>
        <authorList>
            <person name="Fiorenzani C."/>
        </authorList>
    </citation>
    <scope>NUCLEOTIDE SEQUENCE [LARGE SCALE GENOMIC DNA]</scope>
    <source>
        <strain evidence="9 10">19-DSS-EL-015</strain>
    </source>
</reference>
<evidence type="ECO:0000256" key="2">
    <source>
        <dbReference type="ARBA" id="ARBA00022833"/>
    </source>
</evidence>
<dbReference type="PANTHER" id="PTHR36206">
    <property type="entry name" value="ASPERCRYPTIN BIOSYNTHESIS CLUSTER-SPECIFIC TRANSCRIPTION REGULATOR ATNN-RELATED"/>
    <property type="match status" value="1"/>
</dbReference>
<evidence type="ECO:0000313" key="9">
    <source>
        <dbReference type="EMBL" id="KAL3426784.1"/>
    </source>
</evidence>
<evidence type="ECO:0000259" key="8">
    <source>
        <dbReference type="PROSITE" id="PS50048"/>
    </source>
</evidence>
<evidence type="ECO:0000313" key="10">
    <source>
        <dbReference type="Proteomes" id="UP001629113"/>
    </source>
</evidence>
<keyword evidence="1" id="KW-0479">Metal-binding</keyword>
<dbReference type="SMART" id="SM00066">
    <property type="entry name" value="GAL4"/>
    <property type="match status" value="1"/>
</dbReference>
<keyword evidence="2" id="KW-0862">Zinc</keyword>
<dbReference type="PROSITE" id="PS00463">
    <property type="entry name" value="ZN2_CY6_FUNGAL_1"/>
    <property type="match status" value="1"/>
</dbReference>
<dbReference type="InterPro" id="IPR052360">
    <property type="entry name" value="Transcr_Regulatory_Proteins"/>
</dbReference>
<evidence type="ECO:0000256" key="4">
    <source>
        <dbReference type="ARBA" id="ARBA00023125"/>
    </source>
</evidence>
<feature type="compositionally biased region" description="Basic residues" evidence="7">
    <location>
        <begin position="22"/>
        <end position="32"/>
    </location>
</feature>